<reference evidence="1 2" key="1">
    <citation type="journal article" date="2019" name="Commun. Biol.">
        <title>The bagworm genome reveals a unique fibroin gene that provides high tensile strength.</title>
        <authorList>
            <person name="Kono N."/>
            <person name="Nakamura H."/>
            <person name="Ohtoshi R."/>
            <person name="Tomita M."/>
            <person name="Numata K."/>
            <person name="Arakawa K."/>
        </authorList>
    </citation>
    <scope>NUCLEOTIDE SEQUENCE [LARGE SCALE GENOMIC DNA]</scope>
</reference>
<dbReference type="Proteomes" id="UP000299102">
    <property type="component" value="Unassembled WGS sequence"/>
</dbReference>
<sequence>MQAYLRSSYCKRVCDYQAQEGPELSIYLLSLYRKLRPWLLAVLLCKQMDGRANRILQDCRWFGTVDSGCGLEAGYDIEMPQPRDDDSTPNMIGPLTYNTVRKFHSKANAPQRRPQRLSTTARAAAGVNKKGDNVIARRASVVLSTICSRLK</sequence>
<accession>A0A4C1U1H2</accession>
<evidence type="ECO:0000313" key="1">
    <source>
        <dbReference type="EMBL" id="GBP20152.1"/>
    </source>
</evidence>
<evidence type="ECO:0000313" key="2">
    <source>
        <dbReference type="Proteomes" id="UP000299102"/>
    </source>
</evidence>
<dbReference type="EMBL" id="BGZK01000115">
    <property type="protein sequence ID" value="GBP20152.1"/>
    <property type="molecule type" value="Genomic_DNA"/>
</dbReference>
<proteinExistence type="predicted"/>
<organism evidence="1 2">
    <name type="scientific">Eumeta variegata</name>
    <name type="common">Bagworm moth</name>
    <name type="synonym">Eumeta japonica</name>
    <dbReference type="NCBI Taxonomy" id="151549"/>
    <lineage>
        <taxon>Eukaryota</taxon>
        <taxon>Metazoa</taxon>
        <taxon>Ecdysozoa</taxon>
        <taxon>Arthropoda</taxon>
        <taxon>Hexapoda</taxon>
        <taxon>Insecta</taxon>
        <taxon>Pterygota</taxon>
        <taxon>Neoptera</taxon>
        <taxon>Endopterygota</taxon>
        <taxon>Lepidoptera</taxon>
        <taxon>Glossata</taxon>
        <taxon>Ditrysia</taxon>
        <taxon>Tineoidea</taxon>
        <taxon>Psychidae</taxon>
        <taxon>Oiketicinae</taxon>
        <taxon>Eumeta</taxon>
    </lineage>
</organism>
<name>A0A4C1U1H2_EUMVA</name>
<comment type="caution">
    <text evidence="1">The sequence shown here is derived from an EMBL/GenBank/DDBJ whole genome shotgun (WGS) entry which is preliminary data.</text>
</comment>
<protein>
    <submittedName>
        <fullName evidence="1">Uncharacterized protein</fullName>
    </submittedName>
</protein>
<gene>
    <name evidence="1" type="ORF">EVAR_5582_1</name>
</gene>
<dbReference type="AlphaFoldDB" id="A0A4C1U1H2"/>
<keyword evidence="2" id="KW-1185">Reference proteome</keyword>